<dbReference type="Pfam" id="PF06200">
    <property type="entry name" value="tify"/>
    <property type="match status" value="1"/>
</dbReference>
<evidence type="ECO:0000259" key="5">
    <source>
        <dbReference type="PROSITE" id="PS51320"/>
    </source>
</evidence>
<evidence type="ECO:0000256" key="2">
    <source>
        <dbReference type="ARBA" id="ARBA00022819"/>
    </source>
</evidence>
<evidence type="ECO:0000256" key="1">
    <source>
        <dbReference type="ARBA" id="ARBA00008614"/>
    </source>
</evidence>
<evidence type="ECO:0000313" key="6">
    <source>
        <dbReference type="EMBL" id="KAG0503655.1"/>
    </source>
</evidence>
<dbReference type="GO" id="GO:0005634">
    <property type="term" value="C:nucleus"/>
    <property type="evidence" value="ECO:0007669"/>
    <property type="project" value="UniProtKB-SubCell"/>
</dbReference>
<dbReference type="AlphaFoldDB" id="A0A835SAZ6"/>
<dbReference type="EMBL" id="JADCNM010000001">
    <property type="protein sequence ID" value="KAG0503655.1"/>
    <property type="molecule type" value="Genomic_DNA"/>
</dbReference>
<accession>A0A835SAZ6</accession>
<evidence type="ECO:0000256" key="3">
    <source>
        <dbReference type="ARBA" id="ARBA00022843"/>
    </source>
</evidence>
<dbReference type="PROSITE" id="PS51320">
    <property type="entry name" value="TIFY"/>
    <property type="match status" value="1"/>
</dbReference>
<organism evidence="6 7">
    <name type="scientific">Vanilla planifolia</name>
    <name type="common">Vanilla</name>
    <dbReference type="NCBI Taxonomy" id="51239"/>
    <lineage>
        <taxon>Eukaryota</taxon>
        <taxon>Viridiplantae</taxon>
        <taxon>Streptophyta</taxon>
        <taxon>Embryophyta</taxon>
        <taxon>Tracheophyta</taxon>
        <taxon>Spermatophyta</taxon>
        <taxon>Magnoliopsida</taxon>
        <taxon>Liliopsida</taxon>
        <taxon>Asparagales</taxon>
        <taxon>Orchidaceae</taxon>
        <taxon>Vanilloideae</taxon>
        <taxon>Vanilleae</taxon>
        <taxon>Vanilla</taxon>
    </lineage>
</organism>
<protein>
    <recommendedName>
        <fullName evidence="4">Protein TIFY</fullName>
    </recommendedName>
    <alternativeName>
        <fullName evidence="4">Jasmonate ZIM domain-containing protein</fullName>
    </alternativeName>
</protein>
<keyword evidence="3" id="KW-0832">Ubl conjugation</keyword>
<dbReference type="GO" id="GO:0009611">
    <property type="term" value="P:response to wounding"/>
    <property type="evidence" value="ECO:0007669"/>
    <property type="project" value="UniProtKB-UniRule"/>
</dbReference>
<dbReference type="PANTHER" id="PTHR33077">
    <property type="entry name" value="PROTEIN TIFY 4A-RELATED-RELATED"/>
    <property type="match status" value="1"/>
</dbReference>
<dbReference type="Pfam" id="PF09425">
    <property type="entry name" value="Jas_motif"/>
    <property type="match status" value="1"/>
</dbReference>
<comment type="domain">
    <text evidence="4">The jas domain is required for interaction with COI1.</text>
</comment>
<dbReference type="InterPro" id="IPR018467">
    <property type="entry name" value="CCT_CS"/>
</dbReference>
<dbReference type="InterPro" id="IPR010399">
    <property type="entry name" value="Tify_dom"/>
</dbReference>
<dbReference type="GO" id="GO:2000022">
    <property type="term" value="P:regulation of jasmonic acid mediated signaling pathway"/>
    <property type="evidence" value="ECO:0007669"/>
    <property type="project" value="UniProtKB-UniRule"/>
</dbReference>
<dbReference type="GO" id="GO:0031347">
    <property type="term" value="P:regulation of defense response"/>
    <property type="evidence" value="ECO:0007669"/>
    <property type="project" value="UniProtKB-UniRule"/>
</dbReference>
<dbReference type="PANTHER" id="PTHR33077:SF140">
    <property type="entry name" value="PROTEIN TIFY 10B"/>
    <property type="match status" value="1"/>
</dbReference>
<keyword evidence="4" id="KW-0539">Nucleus</keyword>
<keyword evidence="2 4" id="KW-1184">Jasmonic acid signaling pathway</keyword>
<name>A0A835SAZ6_VANPL</name>
<comment type="caution">
    <text evidence="6">The sequence shown here is derived from an EMBL/GenBank/DDBJ whole genome shotgun (WGS) entry which is preliminary data.</text>
</comment>
<reference evidence="6 7" key="1">
    <citation type="journal article" date="2020" name="Nat. Food">
        <title>A phased Vanilla planifolia genome enables genetic improvement of flavour and production.</title>
        <authorList>
            <person name="Hasing T."/>
            <person name="Tang H."/>
            <person name="Brym M."/>
            <person name="Khazi F."/>
            <person name="Huang T."/>
            <person name="Chambers A.H."/>
        </authorList>
    </citation>
    <scope>NUCLEOTIDE SEQUENCE [LARGE SCALE GENOMIC DNA]</scope>
    <source>
        <tissue evidence="6">Leaf</tissue>
    </source>
</reference>
<dbReference type="SMART" id="SM00979">
    <property type="entry name" value="TIFY"/>
    <property type="match status" value="1"/>
</dbReference>
<comment type="similarity">
    <text evidence="1 4">Belongs to the TIFY/JAZ family.</text>
</comment>
<comment type="subcellular location">
    <subcellularLocation>
        <location evidence="4">Nucleus</location>
    </subcellularLocation>
</comment>
<comment type="function">
    <text evidence="4">Repressor of jasmonate responses.</text>
</comment>
<proteinExistence type="inferred from homology"/>
<dbReference type="Proteomes" id="UP000639772">
    <property type="component" value="Chromosome 1"/>
</dbReference>
<evidence type="ECO:0000313" key="7">
    <source>
        <dbReference type="Proteomes" id="UP000639772"/>
    </source>
</evidence>
<evidence type="ECO:0000256" key="4">
    <source>
        <dbReference type="RuleBase" id="RU369065"/>
    </source>
</evidence>
<dbReference type="OrthoDB" id="1937734at2759"/>
<feature type="domain" description="Tify" evidence="5">
    <location>
        <begin position="168"/>
        <end position="203"/>
    </location>
</feature>
<dbReference type="InterPro" id="IPR040390">
    <property type="entry name" value="TIFY/JAZ"/>
</dbReference>
<gene>
    <name evidence="6" type="ORF">HPP92_003727</name>
</gene>
<sequence length="297" mass="32329">MYGISATIVYKVLQSNGAETAALSETADRLSKYAFPGVDEARIRSGKEAAREATGVAKERERRYNPVEEEDLILEMVGGAETTRRPEKSSFSMTCSLLSQYIKEKGSFADLGIGMPGKTTPTTMSLLPGVDVSGEDFTDLKEENVTKSMELFPKTVGFGTTSPPVETKKPEKAQLTIFYGGKIMVFDNFPAEKAQDLMQLAGKRQNFNCVTQISEVSPVATLKTCPSPVNTGAAQPNLSHLPIARKASLHRFLEKRKDRISAIAPYQLSGNTESMAASSAKEEISQQPWLGLGQNFS</sequence>